<feature type="domain" description="Rhodanese" evidence="3">
    <location>
        <begin position="32"/>
        <end position="137"/>
    </location>
</feature>
<dbReference type="CDD" id="cd01448">
    <property type="entry name" value="TST_Repeat_1"/>
    <property type="match status" value="1"/>
</dbReference>
<proteinExistence type="predicted"/>
<dbReference type="Proteomes" id="UP000182498">
    <property type="component" value="Unassembled WGS sequence"/>
</dbReference>
<evidence type="ECO:0000259" key="3">
    <source>
        <dbReference type="PROSITE" id="PS50206"/>
    </source>
</evidence>
<dbReference type="SMART" id="SM00450">
    <property type="entry name" value="RHOD"/>
    <property type="match status" value="2"/>
</dbReference>
<accession>A0A0X2NPL3</accession>
<name>A0A0X2NPL3_9CORY</name>
<organism evidence="4 5">
    <name type="scientific">Corynebacterium variabile</name>
    <dbReference type="NCBI Taxonomy" id="1727"/>
    <lineage>
        <taxon>Bacteria</taxon>
        <taxon>Bacillati</taxon>
        <taxon>Actinomycetota</taxon>
        <taxon>Actinomycetes</taxon>
        <taxon>Mycobacteriales</taxon>
        <taxon>Corynebacteriaceae</taxon>
        <taxon>Corynebacterium</taxon>
    </lineage>
</organism>
<dbReference type="Pfam" id="PF00581">
    <property type="entry name" value="Rhodanese"/>
    <property type="match status" value="2"/>
</dbReference>
<dbReference type="InterPro" id="IPR001763">
    <property type="entry name" value="Rhodanese-like_dom"/>
</dbReference>
<evidence type="ECO:0000256" key="2">
    <source>
        <dbReference type="ARBA" id="ARBA00022737"/>
    </source>
</evidence>
<dbReference type="PROSITE" id="PS50206">
    <property type="entry name" value="RHODANESE_3"/>
    <property type="match status" value="2"/>
</dbReference>
<gene>
    <name evidence="4" type="ORF">CVAR292_02075</name>
</gene>
<sequence length="286" mass="30579">MAGMSPFFSADDLLAATTRGDRMIILDSHWAPQDNASWDAYVSQHIPGAFWCDPLRMLAGTPSPETGRNPLPNPAMLQHYVTDWGISPGVPVRIYDTGRMFWAARAWWVLRWAGVEDVKIISGGTPAWEAAGGDVAGGIGCLRGHGTFEISSGGMPTIELEELDDWEAAGNLLVDVRGEGRFIGRREPHDRRAGHVPGAVNFPVELLLETGGVADPEIVAERLARRGIGGPDGVDPSKVAVYSGSGVDSALFLALMEHAGLSGARHFVGGWSQWAGNRHLPVALGV</sequence>
<dbReference type="GO" id="GO:0004792">
    <property type="term" value="F:thiosulfate-cyanide sulfurtransferase activity"/>
    <property type="evidence" value="ECO:0007669"/>
    <property type="project" value="UniProtKB-EC"/>
</dbReference>
<reference evidence="5" key="1">
    <citation type="submission" date="2015-11" db="EMBL/GenBank/DDBJ databases">
        <authorList>
            <person name="Dugat-Bony E."/>
        </authorList>
    </citation>
    <scope>NUCLEOTIDE SEQUENCE [LARGE SCALE GENOMIC DNA]</scope>
    <source>
        <strain evidence="5">Mu292</strain>
    </source>
</reference>
<keyword evidence="5" id="KW-1185">Reference proteome</keyword>
<dbReference type="PANTHER" id="PTHR11364:SF27">
    <property type="entry name" value="SULFURTRANSFERASE"/>
    <property type="match status" value="1"/>
</dbReference>
<dbReference type="EC" id="2.8.1.1" evidence="4"/>
<evidence type="ECO:0000313" key="5">
    <source>
        <dbReference type="Proteomes" id="UP000182498"/>
    </source>
</evidence>
<dbReference type="SUPFAM" id="SSF52821">
    <property type="entry name" value="Rhodanese/Cell cycle control phosphatase"/>
    <property type="match status" value="2"/>
</dbReference>
<keyword evidence="1 4" id="KW-0808">Transferase</keyword>
<dbReference type="InterPro" id="IPR036873">
    <property type="entry name" value="Rhodanese-like_dom_sf"/>
</dbReference>
<evidence type="ECO:0000256" key="1">
    <source>
        <dbReference type="ARBA" id="ARBA00022679"/>
    </source>
</evidence>
<protein>
    <submittedName>
        <fullName evidence="4">Rhodanese-related sulfurtransferase</fullName>
        <ecNumber evidence="4">2.8.1.1</ecNumber>
        <ecNumber evidence="4">2.8.1.2</ecNumber>
    </submittedName>
</protein>
<dbReference type="Gene3D" id="3.40.250.10">
    <property type="entry name" value="Rhodanese-like domain"/>
    <property type="match status" value="2"/>
</dbReference>
<feature type="domain" description="Rhodanese" evidence="3">
    <location>
        <begin position="167"/>
        <end position="283"/>
    </location>
</feature>
<dbReference type="AlphaFoldDB" id="A0A0X2NPL3"/>
<dbReference type="EMBL" id="FAUH01000014">
    <property type="protein sequence ID" value="CUU66728.1"/>
    <property type="molecule type" value="Genomic_DNA"/>
</dbReference>
<dbReference type="EC" id="2.8.1.2" evidence="4"/>
<dbReference type="InterPro" id="IPR045078">
    <property type="entry name" value="TST/MPST-like"/>
</dbReference>
<dbReference type="OrthoDB" id="9770030at2"/>
<keyword evidence="2" id="KW-0677">Repeat</keyword>
<dbReference type="GO" id="GO:0016784">
    <property type="term" value="F:3-mercaptopyruvate sulfurtransferase activity"/>
    <property type="evidence" value="ECO:0007669"/>
    <property type="project" value="UniProtKB-EC"/>
</dbReference>
<evidence type="ECO:0000313" key="4">
    <source>
        <dbReference type="EMBL" id="CUU66728.1"/>
    </source>
</evidence>
<dbReference type="PANTHER" id="PTHR11364">
    <property type="entry name" value="THIOSULFATE SULFERTANSFERASE"/>
    <property type="match status" value="1"/>
</dbReference>